<dbReference type="Gene3D" id="3.30.160.370">
    <property type="entry name" value="Domain of unknown function DUF5064"/>
    <property type="match status" value="1"/>
</dbReference>
<protein>
    <submittedName>
        <fullName evidence="1">DUF5064 family protein</fullName>
    </submittedName>
</protein>
<organism evidence="1 2">
    <name type="scientific">Pseudomonas putida</name>
    <name type="common">Arthrobacter siderocapsulatus</name>
    <dbReference type="NCBI Taxonomy" id="303"/>
    <lineage>
        <taxon>Bacteria</taxon>
        <taxon>Pseudomonadati</taxon>
        <taxon>Pseudomonadota</taxon>
        <taxon>Gammaproteobacteria</taxon>
        <taxon>Pseudomonadales</taxon>
        <taxon>Pseudomonadaceae</taxon>
        <taxon>Pseudomonas</taxon>
    </lineage>
</organism>
<evidence type="ECO:0000313" key="2">
    <source>
        <dbReference type="Proteomes" id="UP000251617"/>
    </source>
</evidence>
<dbReference type="Proteomes" id="UP000251617">
    <property type="component" value="Chromosome"/>
</dbReference>
<dbReference type="InterPro" id="IPR032024">
    <property type="entry name" value="DUF5064"/>
</dbReference>
<reference evidence="1 2" key="1">
    <citation type="submission" date="2018-06" db="EMBL/GenBank/DDBJ databases">
        <title>The genome of Pseudomonas putida NX-1, a lignin degrader.</title>
        <authorList>
            <person name="Xu Z."/>
        </authorList>
    </citation>
    <scope>NUCLEOTIDE SEQUENCE [LARGE SCALE GENOMIC DNA]</scope>
    <source>
        <strain evidence="1 2">NX-1</strain>
    </source>
</reference>
<gene>
    <name evidence="1" type="ORF">C1S65_05625</name>
</gene>
<accession>A0AAD0L4T1</accession>
<evidence type="ECO:0000313" key="1">
    <source>
        <dbReference type="EMBL" id="AXA23624.1"/>
    </source>
</evidence>
<dbReference type="RefSeq" id="WP_063543211.1">
    <property type="nucleotide sequence ID" value="NZ_CP011789.1"/>
</dbReference>
<sequence length="124" mass="14276">MAQYHPGHVHIERTALNKNDHSYDLNIEYEATQDPTEGRGIQFRMHGSIEGKSVDEKFFLAKDQVLPSFLMQLSRKAQSYLPAPKKFENLGSPHKLYDHMFEDIRQKLDVKSGDPIKPEHLGNT</sequence>
<dbReference type="Pfam" id="PF16703">
    <property type="entry name" value="DUF5064"/>
    <property type="match status" value="1"/>
</dbReference>
<dbReference type="EMBL" id="CP030750">
    <property type="protein sequence ID" value="AXA23624.1"/>
    <property type="molecule type" value="Genomic_DNA"/>
</dbReference>
<proteinExistence type="predicted"/>
<dbReference type="AlphaFoldDB" id="A0AAD0L4T1"/>
<name>A0AAD0L4T1_PSEPU</name>